<evidence type="ECO:0000256" key="1">
    <source>
        <dbReference type="SAM" id="Phobius"/>
    </source>
</evidence>
<keyword evidence="1" id="KW-0472">Membrane</keyword>
<protein>
    <submittedName>
        <fullName evidence="2">Cache domain-containing protein</fullName>
    </submittedName>
</protein>
<evidence type="ECO:0000313" key="2">
    <source>
        <dbReference type="EMBL" id="MCY1012901.1"/>
    </source>
</evidence>
<dbReference type="Gene3D" id="3.30.450.20">
    <property type="entry name" value="PAS domain"/>
    <property type="match status" value="1"/>
</dbReference>
<keyword evidence="1" id="KW-0812">Transmembrane</keyword>
<evidence type="ECO:0000313" key="3">
    <source>
        <dbReference type="Proteomes" id="UP001150924"/>
    </source>
</evidence>
<dbReference type="EMBL" id="JAPNKE010000002">
    <property type="protein sequence ID" value="MCY1012901.1"/>
    <property type="molecule type" value="Genomic_DNA"/>
</dbReference>
<dbReference type="CDD" id="cd18773">
    <property type="entry name" value="PDC1_HK_sensor"/>
    <property type="match status" value="1"/>
</dbReference>
<feature type="transmembrane region" description="Helical" evidence="1">
    <location>
        <begin position="307"/>
        <end position="325"/>
    </location>
</feature>
<name>A0A9X3EZE6_9BACT</name>
<dbReference type="AlphaFoldDB" id="A0A9X3EZE6"/>
<organism evidence="2 3">
    <name type="scientific">Nannocystis pusilla</name>
    <dbReference type="NCBI Taxonomy" id="889268"/>
    <lineage>
        <taxon>Bacteria</taxon>
        <taxon>Pseudomonadati</taxon>
        <taxon>Myxococcota</taxon>
        <taxon>Polyangia</taxon>
        <taxon>Nannocystales</taxon>
        <taxon>Nannocystaceae</taxon>
        <taxon>Nannocystis</taxon>
    </lineage>
</organism>
<sequence length="328" mass="34737">MWPCSPRRAVAAELVLALGLVLVALRAREFFRARAALLQAVYEDVATATRAAAAAVEGDHRECMAVVRGLVADLEAGRLALAGVERRLARETATHPHLFGVVVVFPGSGGALLAPADLRAGQGRSFVRLDRVLDVRATDWYAAALAIGDAGWGGPIRGSYTGHYITLYCGAWAPPARADARGHVCASLSLHDLEALRQSLPAGRFGYTWVLSREGRSLSHPKVDWVRAARTPDEMAEETGDPRLREVGRRAADGATGSLQATDPLTGREAVMIQAPIPASGGSLVAVILRDDIVAAEPSLRRRQIDIVVAVLATLTATGGLLLAGGRR</sequence>
<reference evidence="2" key="1">
    <citation type="submission" date="2022-11" db="EMBL/GenBank/DDBJ databases">
        <title>Minimal conservation of predation-associated metabolite biosynthetic gene clusters underscores biosynthetic potential of Myxococcota including descriptions for ten novel species: Archangium lansinium sp. nov., Myxococcus landrumus sp. nov., Nannocystis bai.</title>
        <authorList>
            <person name="Ahearne A."/>
            <person name="Stevens C."/>
            <person name="Phillips K."/>
        </authorList>
    </citation>
    <scope>NUCLEOTIDE SEQUENCE</scope>
    <source>
        <strain evidence="2">Na p29</strain>
    </source>
</reference>
<proteinExistence type="predicted"/>
<dbReference type="Proteomes" id="UP001150924">
    <property type="component" value="Unassembled WGS sequence"/>
</dbReference>
<comment type="caution">
    <text evidence="2">The sequence shown here is derived from an EMBL/GenBank/DDBJ whole genome shotgun (WGS) entry which is preliminary data.</text>
</comment>
<dbReference type="RefSeq" id="WP_267776468.1">
    <property type="nucleotide sequence ID" value="NZ_JAPNKE010000002.1"/>
</dbReference>
<accession>A0A9X3EZE6</accession>
<keyword evidence="1" id="KW-1133">Transmembrane helix</keyword>
<gene>
    <name evidence="2" type="ORF">OV079_46670</name>
</gene>
<keyword evidence="3" id="KW-1185">Reference proteome</keyword>